<dbReference type="PANTHER" id="PTHR30589:SF0">
    <property type="entry name" value="PHOSPHATIDYLGLYCEROL--PROLIPOPROTEIN DIACYLGLYCERYL TRANSFERASE"/>
    <property type="match status" value="1"/>
</dbReference>
<feature type="transmembrane region" description="Helical" evidence="7">
    <location>
        <begin position="60"/>
        <end position="81"/>
    </location>
</feature>
<comment type="catalytic activity">
    <reaction evidence="7">
        <text>L-cysteinyl-[prolipoprotein] + a 1,2-diacyl-sn-glycero-3-phospho-(1'-sn-glycerol) = an S-1,2-diacyl-sn-glyceryl-L-cysteinyl-[prolipoprotein] + sn-glycerol 1-phosphate + H(+)</text>
        <dbReference type="Rhea" id="RHEA:56712"/>
        <dbReference type="Rhea" id="RHEA-COMP:14679"/>
        <dbReference type="Rhea" id="RHEA-COMP:14680"/>
        <dbReference type="ChEBI" id="CHEBI:15378"/>
        <dbReference type="ChEBI" id="CHEBI:29950"/>
        <dbReference type="ChEBI" id="CHEBI:57685"/>
        <dbReference type="ChEBI" id="CHEBI:64716"/>
        <dbReference type="ChEBI" id="CHEBI:140658"/>
        <dbReference type="EC" id="2.5.1.145"/>
    </reaction>
</comment>
<feature type="compositionally biased region" description="Basic and acidic residues" evidence="8">
    <location>
        <begin position="291"/>
        <end position="309"/>
    </location>
</feature>
<comment type="subcellular location">
    <subcellularLocation>
        <location evidence="7">Cell membrane</location>
        <topology evidence="7">Multi-pass membrane protein</topology>
    </subcellularLocation>
</comment>
<dbReference type="NCBIfam" id="TIGR00544">
    <property type="entry name" value="lgt"/>
    <property type="match status" value="1"/>
</dbReference>
<comment type="similarity">
    <text evidence="1 7">Belongs to the Lgt family.</text>
</comment>
<evidence type="ECO:0000256" key="3">
    <source>
        <dbReference type="ARBA" id="ARBA00022679"/>
    </source>
</evidence>
<dbReference type="EMBL" id="DXCX01000067">
    <property type="protein sequence ID" value="HIY73599.1"/>
    <property type="molecule type" value="Genomic_DNA"/>
</dbReference>
<evidence type="ECO:0000256" key="1">
    <source>
        <dbReference type="ARBA" id="ARBA00007150"/>
    </source>
</evidence>
<accession>A0A9D1Z401</accession>
<keyword evidence="3 7" id="KW-0808">Transferase</keyword>
<feature type="transmembrane region" description="Helical" evidence="7">
    <location>
        <begin position="253"/>
        <end position="271"/>
    </location>
</feature>
<comment type="pathway">
    <text evidence="7">Protein modification; lipoprotein biosynthesis (diacylglyceryl transfer).</text>
</comment>
<organism evidence="9 10">
    <name type="scientific">Candidatus Intestinimonas merdavium</name>
    <dbReference type="NCBI Taxonomy" id="2838622"/>
    <lineage>
        <taxon>Bacteria</taxon>
        <taxon>Bacillati</taxon>
        <taxon>Bacillota</taxon>
        <taxon>Clostridia</taxon>
        <taxon>Eubacteriales</taxon>
        <taxon>Intestinimonas</taxon>
    </lineage>
</organism>
<evidence type="ECO:0000256" key="8">
    <source>
        <dbReference type="SAM" id="MobiDB-lite"/>
    </source>
</evidence>
<keyword evidence="5 7" id="KW-1133">Transmembrane helix</keyword>
<dbReference type="Proteomes" id="UP000886824">
    <property type="component" value="Unassembled WGS sequence"/>
</dbReference>
<feature type="transmembrane region" description="Helical" evidence="7">
    <location>
        <begin position="189"/>
        <end position="207"/>
    </location>
</feature>
<dbReference type="PROSITE" id="PS01311">
    <property type="entry name" value="LGT"/>
    <property type="match status" value="1"/>
</dbReference>
<proteinExistence type="inferred from homology"/>
<feature type="transmembrane region" description="Helical" evidence="7">
    <location>
        <begin position="107"/>
        <end position="124"/>
    </location>
</feature>
<reference evidence="9" key="1">
    <citation type="journal article" date="2021" name="PeerJ">
        <title>Extensive microbial diversity within the chicken gut microbiome revealed by metagenomics and culture.</title>
        <authorList>
            <person name="Gilroy R."/>
            <person name="Ravi A."/>
            <person name="Getino M."/>
            <person name="Pursley I."/>
            <person name="Horton D.L."/>
            <person name="Alikhan N.F."/>
            <person name="Baker D."/>
            <person name="Gharbi K."/>
            <person name="Hall N."/>
            <person name="Watson M."/>
            <person name="Adriaenssens E.M."/>
            <person name="Foster-Nyarko E."/>
            <person name="Jarju S."/>
            <person name="Secka A."/>
            <person name="Antonio M."/>
            <person name="Oren A."/>
            <person name="Chaudhuri R.R."/>
            <person name="La Ragione R."/>
            <person name="Hildebrand F."/>
            <person name="Pallen M.J."/>
        </authorList>
    </citation>
    <scope>NUCLEOTIDE SEQUENCE</scope>
    <source>
        <strain evidence="9">CHK33-7979</strain>
    </source>
</reference>
<reference evidence="9" key="2">
    <citation type="submission" date="2021-04" db="EMBL/GenBank/DDBJ databases">
        <authorList>
            <person name="Gilroy R."/>
        </authorList>
    </citation>
    <scope>NUCLEOTIDE SEQUENCE</scope>
    <source>
        <strain evidence="9">CHK33-7979</strain>
    </source>
</reference>
<dbReference type="Pfam" id="PF01790">
    <property type="entry name" value="LGT"/>
    <property type="match status" value="1"/>
</dbReference>
<gene>
    <name evidence="7 9" type="primary">lgt</name>
    <name evidence="9" type="ORF">H9826_06465</name>
</gene>
<dbReference type="PANTHER" id="PTHR30589">
    <property type="entry name" value="PROLIPOPROTEIN DIACYLGLYCERYL TRANSFERASE"/>
    <property type="match status" value="1"/>
</dbReference>
<dbReference type="GO" id="GO:0008961">
    <property type="term" value="F:phosphatidylglycerol-prolipoprotein diacylglyceryl transferase activity"/>
    <property type="evidence" value="ECO:0007669"/>
    <property type="project" value="UniProtKB-UniRule"/>
</dbReference>
<keyword evidence="6 7" id="KW-0472">Membrane</keyword>
<keyword evidence="4 7" id="KW-0812">Transmembrane</keyword>
<name>A0A9D1Z401_9FIRM</name>
<dbReference type="EC" id="2.5.1.145" evidence="7"/>
<dbReference type="AlphaFoldDB" id="A0A9D1Z401"/>
<evidence type="ECO:0000256" key="6">
    <source>
        <dbReference type="ARBA" id="ARBA00023136"/>
    </source>
</evidence>
<evidence type="ECO:0000313" key="10">
    <source>
        <dbReference type="Proteomes" id="UP000886824"/>
    </source>
</evidence>
<dbReference type="GO" id="GO:0005886">
    <property type="term" value="C:plasma membrane"/>
    <property type="evidence" value="ECO:0007669"/>
    <property type="project" value="UniProtKB-SubCell"/>
</dbReference>
<dbReference type="InterPro" id="IPR001640">
    <property type="entry name" value="Lgt"/>
</dbReference>
<evidence type="ECO:0000256" key="2">
    <source>
        <dbReference type="ARBA" id="ARBA00022475"/>
    </source>
</evidence>
<feature type="transmembrane region" description="Helical" evidence="7">
    <location>
        <begin position="131"/>
        <end position="151"/>
    </location>
</feature>
<comment type="function">
    <text evidence="7">Catalyzes the transfer of the diacylglyceryl group from phosphatidylglycerol to the sulfhydryl group of the N-terminal cysteine of a prolipoprotein, the first step in the formation of mature lipoproteins.</text>
</comment>
<sequence>MTRTVLFPGLGLEFHLNRVAFTLFGLPIYWYGVIIALGFLMAVVFCYKMAPRFGIKPDDVIDLLFFAVPLAIIGARLYYIIFYLDLYRNEDGSYDFLEMVDIRDGGLAIYGGVIAAVLTLIVFCRVKKINFFAFADVGVFGLLIGQCVGRWGNFMNVEAYGGPTDLPWRMGIDAYANGAWQYLEVHPTFLYESLWNLLGFLLLLFVVLKGGRRFDGQIMWSYFLWYGFGRGLIEGLRTDSLYFFHTPIRVSQMLGFASALVAACFLIYHLVVRRHKPEELYVNRLRAAKQARREENRKKEEDEHGGDGY</sequence>
<protein>
    <recommendedName>
        <fullName evidence="7">Phosphatidylglycerol--prolipoprotein diacylglyceryl transferase</fullName>
        <ecNumber evidence="7">2.5.1.145</ecNumber>
    </recommendedName>
</protein>
<dbReference type="HAMAP" id="MF_01147">
    <property type="entry name" value="Lgt"/>
    <property type="match status" value="1"/>
</dbReference>
<evidence type="ECO:0000313" key="9">
    <source>
        <dbReference type="EMBL" id="HIY73599.1"/>
    </source>
</evidence>
<comment type="caution">
    <text evidence="9">The sequence shown here is derived from an EMBL/GenBank/DDBJ whole genome shotgun (WGS) entry which is preliminary data.</text>
</comment>
<feature type="binding site" evidence="7">
    <location>
        <position position="150"/>
    </location>
    <ligand>
        <name>a 1,2-diacyl-sn-glycero-3-phospho-(1'-sn-glycerol)</name>
        <dbReference type="ChEBI" id="CHEBI:64716"/>
    </ligand>
</feature>
<evidence type="ECO:0000256" key="4">
    <source>
        <dbReference type="ARBA" id="ARBA00022692"/>
    </source>
</evidence>
<feature type="transmembrane region" description="Helical" evidence="7">
    <location>
        <begin position="214"/>
        <end position="233"/>
    </location>
</feature>
<evidence type="ECO:0000256" key="7">
    <source>
        <dbReference type="HAMAP-Rule" id="MF_01147"/>
    </source>
</evidence>
<feature type="transmembrane region" description="Helical" evidence="7">
    <location>
        <begin position="28"/>
        <end position="48"/>
    </location>
</feature>
<dbReference type="GO" id="GO:0042158">
    <property type="term" value="P:lipoprotein biosynthetic process"/>
    <property type="evidence" value="ECO:0007669"/>
    <property type="project" value="UniProtKB-UniRule"/>
</dbReference>
<feature type="region of interest" description="Disordered" evidence="8">
    <location>
        <begin position="290"/>
        <end position="309"/>
    </location>
</feature>
<evidence type="ECO:0000256" key="5">
    <source>
        <dbReference type="ARBA" id="ARBA00022989"/>
    </source>
</evidence>
<keyword evidence="2 7" id="KW-1003">Cell membrane</keyword>